<dbReference type="KEGG" id="acx:Achr_39850"/>
<dbReference type="RefSeq" id="WP_039807064.1">
    <property type="nucleotide sequence ID" value="NZ_CP010415.1"/>
</dbReference>
<dbReference type="GO" id="GO:0015288">
    <property type="term" value="F:porin activity"/>
    <property type="evidence" value="ECO:0007669"/>
    <property type="project" value="UniProtKB-KW"/>
</dbReference>
<keyword evidence="5" id="KW-0812">Transmembrane</keyword>
<organism evidence="12 13">
    <name type="scientific">Azotobacter chroococcum NCIMB 8003</name>
    <dbReference type="NCBI Taxonomy" id="1328314"/>
    <lineage>
        <taxon>Bacteria</taxon>
        <taxon>Pseudomonadati</taxon>
        <taxon>Pseudomonadota</taxon>
        <taxon>Gammaproteobacteria</taxon>
        <taxon>Pseudomonadales</taxon>
        <taxon>Pseudomonadaceae</taxon>
        <taxon>Azotobacter</taxon>
    </lineage>
</organism>
<evidence type="ECO:0000256" key="2">
    <source>
        <dbReference type="ARBA" id="ARBA00007055"/>
    </source>
</evidence>
<dbReference type="GO" id="GO:0009279">
    <property type="term" value="C:cell outer membrane"/>
    <property type="evidence" value="ECO:0007669"/>
    <property type="project" value="UniProtKB-SubCell"/>
</dbReference>
<dbReference type="EMBL" id="CP010415">
    <property type="protein sequence ID" value="AJE23371.1"/>
    <property type="molecule type" value="Genomic_DNA"/>
</dbReference>
<evidence type="ECO:0000256" key="6">
    <source>
        <dbReference type="ARBA" id="ARBA00023065"/>
    </source>
</evidence>
<keyword evidence="11" id="KW-0732">Signal</keyword>
<keyword evidence="7" id="KW-0626">Porin</keyword>
<dbReference type="HOGENOM" id="CLU_032473_3_0_6"/>
<evidence type="ECO:0000256" key="7">
    <source>
        <dbReference type="ARBA" id="ARBA00023114"/>
    </source>
</evidence>
<keyword evidence="10" id="KW-0175">Coiled coil</keyword>
<dbReference type="GO" id="GO:0015144">
    <property type="term" value="F:carbohydrate transmembrane transporter activity"/>
    <property type="evidence" value="ECO:0007669"/>
    <property type="project" value="TreeGrafter"/>
</dbReference>
<comment type="subcellular location">
    <subcellularLocation>
        <location evidence="1">Cell outer membrane</location>
        <topology evidence="1">Multi-pass membrane protein</topology>
    </subcellularLocation>
</comment>
<dbReference type="GO" id="GO:0046930">
    <property type="term" value="C:pore complex"/>
    <property type="evidence" value="ECO:0007669"/>
    <property type="project" value="UniProtKB-KW"/>
</dbReference>
<evidence type="ECO:0000256" key="4">
    <source>
        <dbReference type="ARBA" id="ARBA00022452"/>
    </source>
</evidence>
<dbReference type="AlphaFoldDB" id="A0A0C4WRM6"/>
<dbReference type="PANTHER" id="PTHR38762">
    <property type="entry name" value="CRYPTIC OUTER MEMBRANE PORIN BGLH-RELATED"/>
    <property type="match status" value="1"/>
</dbReference>
<keyword evidence="9" id="KW-0998">Cell outer membrane</keyword>
<gene>
    <name evidence="12" type="ORF">Achr_39850</name>
</gene>
<dbReference type="Gene3D" id="2.40.170.10">
    <property type="entry name" value="Porin, LamB type"/>
    <property type="match status" value="1"/>
</dbReference>
<comment type="similarity">
    <text evidence="2">Belongs to the porin LamB (TC 1.B.3) family.</text>
</comment>
<feature type="chain" id="PRO_5002181282" evidence="11">
    <location>
        <begin position="24"/>
        <end position="572"/>
    </location>
</feature>
<dbReference type="Pfam" id="PF02264">
    <property type="entry name" value="LamB"/>
    <property type="match status" value="1"/>
</dbReference>
<name>A0A0C4WRM6_9GAMM</name>
<reference evidence="12 13" key="1">
    <citation type="journal article" date="2015" name="PLoS ONE">
        <title>Azotobacter Genomes: The Genome of Azotobacter chroococcum NCIMB 8003 (ATCC 4412).</title>
        <authorList>
            <person name="Robson R.L."/>
            <person name="Jones R."/>
            <person name="Robson R.M."/>
            <person name="Schwartz A."/>
            <person name="Richardson T.H."/>
        </authorList>
    </citation>
    <scope>NUCLEOTIDE SEQUENCE [LARGE SCALE GENOMIC DNA]</scope>
    <source>
        <strain evidence="12 13">NCIMB 8003</strain>
    </source>
</reference>
<evidence type="ECO:0000256" key="9">
    <source>
        <dbReference type="ARBA" id="ARBA00023237"/>
    </source>
</evidence>
<proteinExistence type="inferred from homology"/>
<dbReference type="InterPro" id="IPR036998">
    <property type="entry name" value="Porin_LamB_sf"/>
</dbReference>
<evidence type="ECO:0000256" key="11">
    <source>
        <dbReference type="SAM" id="SignalP"/>
    </source>
</evidence>
<dbReference type="STRING" id="1328314.Achr_39850"/>
<dbReference type="SUPFAM" id="SSF56935">
    <property type="entry name" value="Porins"/>
    <property type="match status" value="1"/>
</dbReference>
<keyword evidence="13" id="KW-1185">Reference proteome</keyword>
<dbReference type="Proteomes" id="UP000068210">
    <property type="component" value="Chromosome"/>
</dbReference>
<evidence type="ECO:0000256" key="8">
    <source>
        <dbReference type="ARBA" id="ARBA00023136"/>
    </source>
</evidence>
<dbReference type="PANTHER" id="PTHR38762:SF1">
    <property type="entry name" value="CRYPTIC OUTER MEMBRANE PORIN BGLH-RELATED"/>
    <property type="match status" value="1"/>
</dbReference>
<keyword evidence="8" id="KW-0472">Membrane</keyword>
<dbReference type="InterPro" id="IPR050286">
    <property type="entry name" value="G_neg_Bact_CarbUptk_Porin"/>
</dbReference>
<keyword evidence="4" id="KW-1134">Transmembrane beta strand</keyword>
<dbReference type="InterPro" id="IPR003192">
    <property type="entry name" value="Porin_LamB"/>
</dbReference>
<sequence>MNSAAYRPWAGFSLLFLSTNLLAAPAPSVEERLARLEARALTAEADAARLRREVEQLNRQFAINSSLPTQLQLSLSERVAQVEARQQSLEGRTSELASSLDPIEGLTEGFSFAGYARSGMSVNSHESGAGRGSPYMTPAGSVGGSVGRLGNEIDTYASVTFMKESQASNGTHAKFTVKIADGMETPNPWAADESKIHVQQAYSELYELASFRDIPMLRDARLWAGKRSDRDNFDIHWLDMDVVSLEGTGAGIYDVHLTDDWSLNASFMSRSYGDFDVETNKDIRSYIGTLNQFFDDGRWQFMLSGIYSDQNDAKLNKKESKPEGLDKWEGTIPADLMELVQSFPKPEGHDKWLSHKEYDVDDSGNRLNKAGFSPAGSGWHGLLAYHRPDFFGQEGMFKAALLYGLGLGAELKSIGSDGELIDDARALRLAMYGQTRLSDHWRIAPALVAEHSKDRYVPGDDYRWLTFNMRLANELTSNFEMVYEFSWQSMDLDPLGYDGRQAASGDFWKFTLAPTFKAESGDFFERPELRLFATYMDWSKELDNFSTKDDFGQKGFKSGGTWQFGTQMETWF</sequence>
<protein>
    <submittedName>
        <fullName evidence="12">Sucrose/maltose porin</fullName>
    </submittedName>
</protein>
<evidence type="ECO:0000256" key="10">
    <source>
        <dbReference type="SAM" id="Coils"/>
    </source>
</evidence>
<accession>A0A0C4WRM6</accession>
<feature type="signal peptide" evidence="11">
    <location>
        <begin position="1"/>
        <end position="23"/>
    </location>
</feature>
<evidence type="ECO:0000256" key="3">
    <source>
        <dbReference type="ARBA" id="ARBA00022448"/>
    </source>
</evidence>
<dbReference type="GO" id="GO:0015774">
    <property type="term" value="P:polysaccharide transport"/>
    <property type="evidence" value="ECO:0007669"/>
    <property type="project" value="TreeGrafter"/>
</dbReference>
<dbReference type="SMR" id="A0A0C4WRM6"/>
<evidence type="ECO:0000256" key="5">
    <source>
        <dbReference type="ARBA" id="ARBA00022692"/>
    </source>
</evidence>
<keyword evidence="3" id="KW-0813">Transport</keyword>
<dbReference type="CDD" id="cd01346">
    <property type="entry name" value="Maltoporin-like"/>
    <property type="match status" value="1"/>
</dbReference>
<evidence type="ECO:0000256" key="1">
    <source>
        <dbReference type="ARBA" id="ARBA00004571"/>
    </source>
</evidence>
<evidence type="ECO:0000313" key="12">
    <source>
        <dbReference type="EMBL" id="AJE23371.1"/>
    </source>
</evidence>
<keyword evidence="6" id="KW-0406">Ion transport</keyword>
<evidence type="ECO:0000313" key="13">
    <source>
        <dbReference type="Proteomes" id="UP000068210"/>
    </source>
</evidence>
<feature type="coiled-coil region" evidence="10">
    <location>
        <begin position="26"/>
        <end position="60"/>
    </location>
</feature>
<dbReference type="GO" id="GO:0006811">
    <property type="term" value="P:monoatomic ion transport"/>
    <property type="evidence" value="ECO:0007669"/>
    <property type="project" value="UniProtKB-KW"/>
</dbReference>